<dbReference type="EMBL" id="SULG01000088">
    <property type="protein sequence ID" value="TLD40657.1"/>
    <property type="molecule type" value="Genomic_DNA"/>
</dbReference>
<name>A0A533Q7P4_9BACT</name>
<dbReference type="AlphaFoldDB" id="A0A533Q7P4"/>
<dbReference type="Proteomes" id="UP000319783">
    <property type="component" value="Unassembled WGS sequence"/>
</dbReference>
<evidence type="ECO:0000313" key="1">
    <source>
        <dbReference type="EMBL" id="TLD40657.1"/>
    </source>
</evidence>
<sequence length="58" mass="6787">METMETEVKKIPVRDIPNLSEKIKEDCDFMSSTSYSLVATFVLDDLLYLIFQRQIQNV</sequence>
<organism evidence="1 2">
    <name type="scientific">Candidatus Jettenia ecosi</name>
    <dbReference type="NCBI Taxonomy" id="2494326"/>
    <lineage>
        <taxon>Bacteria</taxon>
        <taxon>Pseudomonadati</taxon>
        <taxon>Planctomycetota</taxon>
        <taxon>Candidatus Brocadiia</taxon>
        <taxon>Candidatus Brocadiales</taxon>
        <taxon>Candidatus Brocadiaceae</taxon>
        <taxon>Candidatus Jettenia</taxon>
    </lineage>
</organism>
<evidence type="ECO:0000313" key="2">
    <source>
        <dbReference type="Proteomes" id="UP000319783"/>
    </source>
</evidence>
<gene>
    <name evidence="1" type="ORF">JETT_3088</name>
</gene>
<proteinExistence type="predicted"/>
<reference evidence="1 2" key="1">
    <citation type="submission" date="2019-04" db="EMBL/GenBank/DDBJ databases">
        <title>Genome of a novel bacterium Candidatus Jettenia ecosi reconstructed from metagenome of an anammox bioreactor.</title>
        <authorList>
            <person name="Mardanov A.V."/>
            <person name="Beletsky A.V."/>
            <person name="Ravin N.V."/>
            <person name="Botchkova E.A."/>
            <person name="Litti Y.V."/>
            <person name="Nozhevnikova A.N."/>
        </authorList>
    </citation>
    <scope>NUCLEOTIDE SEQUENCE [LARGE SCALE GENOMIC DNA]</scope>
    <source>
        <strain evidence="1">J2</strain>
    </source>
</reference>
<accession>A0A533Q7P4</accession>
<protein>
    <submittedName>
        <fullName evidence="1">Uncharacterized protein</fullName>
    </submittedName>
</protein>
<comment type="caution">
    <text evidence="1">The sequence shown here is derived from an EMBL/GenBank/DDBJ whole genome shotgun (WGS) entry which is preliminary data.</text>
</comment>